<evidence type="ECO:0000256" key="5">
    <source>
        <dbReference type="ARBA" id="ARBA00022840"/>
    </source>
</evidence>
<name>A0A9D9DUG7_9FIRM</name>
<keyword evidence="7" id="KW-0234">DNA repair</keyword>
<organism evidence="9 10">
    <name type="scientific">Candidatus Fimicola merdigallinarum</name>
    <dbReference type="NCBI Taxonomy" id="2840819"/>
    <lineage>
        <taxon>Bacteria</taxon>
        <taxon>Bacillati</taxon>
        <taxon>Bacillota</taxon>
        <taxon>Clostridia</taxon>
        <taxon>Lachnospirales</taxon>
        <taxon>Lachnospiraceae</taxon>
        <taxon>Lachnospiraceae incertae sedis</taxon>
        <taxon>Candidatus Fimicola</taxon>
    </lineage>
</organism>
<keyword evidence="5" id="KW-0067">ATP-binding</keyword>
<dbReference type="InterPro" id="IPR038726">
    <property type="entry name" value="PDDEXK_AddAB-type"/>
</dbReference>
<dbReference type="InterPro" id="IPR011604">
    <property type="entry name" value="PDDEXK-like_dom_sf"/>
</dbReference>
<evidence type="ECO:0000256" key="3">
    <source>
        <dbReference type="ARBA" id="ARBA00022801"/>
    </source>
</evidence>
<keyword evidence="3" id="KW-0378">Hydrolase</keyword>
<sequence>MEKNCKQCGTKLDWSNATLCVKCNTPLCEECATKNKWKCDKCADKTKIKIPEVIRRSSIEDYKSCPYYFKLHVIDGNDPGQNVLARLGSDLHDLYEHIQRNDVELKDIDSQTDWIISRIEEEYPDEDVNKLWDRANECNRNFKELLPTFVNKAIAFEERINFSIGKDLPQVTIAYDRLEEDENGDLHIVDWKTGKVMSGKKLTTDLQPALYLQAVKEQYGKMPKSFRLIYLGDTDKNGKYKERIFESIDGNQFVCKVGKKEYIQDIDKQIKVVQQLFAQIKQGKFSIPAKPDYFKCKMCKFRSDGLCSGVGVEEWKQINGEREYYGW</sequence>
<evidence type="ECO:0000313" key="10">
    <source>
        <dbReference type="Proteomes" id="UP000823611"/>
    </source>
</evidence>
<dbReference type="GO" id="GO:0005524">
    <property type="term" value="F:ATP binding"/>
    <property type="evidence" value="ECO:0007669"/>
    <property type="project" value="UniProtKB-KW"/>
</dbReference>
<evidence type="ECO:0000256" key="2">
    <source>
        <dbReference type="ARBA" id="ARBA00022763"/>
    </source>
</evidence>
<evidence type="ECO:0000259" key="8">
    <source>
        <dbReference type="Pfam" id="PF12705"/>
    </source>
</evidence>
<comment type="caution">
    <text evidence="9">The sequence shown here is derived from an EMBL/GenBank/DDBJ whole genome shotgun (WGS) entry which is preliminary data.</text>
</comment>
<dbReference type="GO" id="GO:0006281">
    <property type="term" value="P:DNA repair"/>
    <property type="evidence" value="ECO:0007669"/>
    <property type="project" value="UniProtKB-KW"/>
</dbReference>
<proteinExistence type="predicted"/>
<dbReference type="GO" id="GO:0003677">
    <property type="term" value="F:DNA binding"/>
    <property type="evidence" value="ECO:0007669"/>
    <property type="project" value="UniProtKB-KW"/>
</dbReference>
<dbReference type="Gene3D" id="3.90.320.10">
    <property type="match status" value="1"/>
</dbReference>
<protein>
    <submittedName>
        <fullName evidence="9">PD-(D/E)XK nuclease family protein</fullName>
    </submittedName>
</protein>
<keyword evidence="6" id="KW-0238">DNA-binding</keyword>
<dbReference type="EMBL" id="JADIMX010000065">
    <property type="protein sequence ID" value="MBO8434357.1"/>
    <property type="molecule type" value="Genomic_DNA"/>
</dbReference>
<evidence type="ECO:0000256" key="4">
    <source>
        <dbReference type="ARBA" id="ARBA00022806"/>
    </source>
</evidence>
<reference evidence="9" key="1">
    <citation type="submission" date="2020-10" db="EMBL/GenBank/DDBJ databases">
        <authorList>
            <person name="Gilroy R."/>
        </authorList>
    </citation>
    <scope>NUCLEOTIDE SEQUENCE</scope>
    <source>
        <strain evidence="9">F6-4510</strain>
    </source>
</reference>
<evidence type="ECO:0000313" key="9">
    <source>
        <dbReference type="EMBL" id="MBO8434357.1"/>
    </source>
</evidence>
<dbReference type="AlphaFoldDB" id="A0A9D9DUG7"/>
<feature type="domain" description="PD-(D/E)XK endonuclease-like" evidence="8">
    <location>
        <begin position="57"/>
        <end position="303"/>
    </location>
</feature>
<dbReference type="GO" id="GO:0004386">
    <property type="term" value="F:helicase activity"/>
    <property type="evidence" value="ECO:0007669"/>
    <property type="project" value="UniProtKB-KW"/>
</dbReference>
<evidence type="ECO:0000256" key="6">
    <source>
        <dbReference type="ARBA" id="ARBA00023125"/>
    </source>
</evidence>
<keyword evidence="4" id="KW-0347">Helicase</keyword>
<evidence type="ECO:0000256" key="1">
    <source>
        <dbReference type="ARBA" id="ARBA00022741"/>
    </source>
</evidence>
<keyword evidence="1" id="KW-0547">Nucleotide-binding</keyword>
<dbReference type="GO" id="GO:0016787">
    <property type="term" value="F:hydrolase activity"/>
    <property type="evidence" value="ECO:0007669"/>
    <property type="project" value="UniProtKB-KW"/>
</dbReference>
<reference evidence="9" key="2">
    <citation type="journal article" date="2021" name="PeerJ">
        <title>Extensive microbial diversity within the chicken gut microbiome revealed by metagenomics and culture.</title>
        <authorList>
            <person name="Gilroy R."/>
            <person name="Ravi A."/>
            <person name="Getino M."/>
            <person name="Pursley I."/>
            <person name="Horton D.L."/>
            <person name="Alikhan N.F."/>
            <person name="Baker D."/>
            <person name="Gharbi K."/>
            <person name="Hall N."/>
            <person name="Watson M."/>
            <person name="Adriaenssens E.M."/>
            <person name="Foster-Nyarko E."/>
            <person name="Jarju S."/>
            <person name="Secka A."/>
            <person name="Antonio M."/>
            <person name="Oren A."/>
            <person name="Chaudhuri R.R."/>
            <person name="La Ragione R."/>
            <person name="Hildebrand F."/>
            <person name="Pallen M.J."/>
        </authorList>
    </citation>
    <scope>NUCLEOTIDE SEQUENCE</scope>
    <source>
        <strain evidence="9">F6-4510</strain>
    </source>
</reference>
<accession>A0A9D9DUG7</accession>
<gene>
    <name evidence="9" type="ORF">IAC55_03425</name>
</gene>
<evidence type="ECO:0000256" key="7">
    <source>
        <dbReference type="ARBA" id="ARBA00023204"/>
    </source>
</evidence>
<dbReference type="Proteomes" id="UP000823611">
    <property type="component" value="Unassembled WGS sequence"/>
</dbReference>
<keyword evidence="2" id="KW-0227">DNA damage</keyword>
<dbReference type="Pfam" id="PF12705">
    <property type="entry name" value="PDDEXK_1"/>
    <property type="match status" value="1"/>
</dbReference>